<evidence type="ECO:0000313" key="1">
    <source>
        <dbReference type="EMBL" id="GFH24791.1"/>
    </source>
</evidence>
<accession>A0A699ZR49</accession>
<evidence type="ECO:0000313" key="2">
    <source>
        <dbReference type="Proteomes" id="UP000485058"/>
    </source>
</evidence>
<name>A0A699ZR49_HAELA</name>
<reference evidence="1 2" key="1">
    <citation type="submission" date="2020-02" db="EMBL/GenBank/DDBJ databases">
        <title>Draft genome sequence of Haematococcus lacustris strain NIES-144.</title>
        <authorList>
            <person name="Morimoto D."/>
            <person name="Nakagawa S."/>
            <person name="Yoshida T."/>
            <person name="Sawayama S."/>
        </authorList>
    </citation>
    <scope>NUCLEOTIDE SEQUENCE [LARGE SCALE GENOMIC DNA]</scope>
    <source>
        <strain evidence="1 2">NIES-144</strain>
    </source>
</reference>
<dbReference type="EMBL" id="BLLF01002632">
    <property type="protein sequence ID" value="GFH24791.1"/>
    <property type="molecule type" value="Genomic_DNA"/>
</dbReference>
<proteinExistence type="predicted"/>
<organism evidence="1 2">
    <name type="scientific">Haematococcus lacustris</name>
    <name type="common">Green alga</name>
    <name type="synonym">Haematococcus pluvialis</name>
    <dbReference type="NCBI Taxonomy" id="44745"/>
    <lineage>
        <taxon>Eukaryota</taxon>
        <taxon>Viridiplantae</taxon>
        <taxon>Chlorophyta</taxon>
        <taxon>core chlorophytes</taxon>
        <taxon>Chlorophyceae</taxon>
        <taxon>CS clade</taxon>
        <taxon>Chlamydomonadales</taxon>
        <taxon>Haematococcaceae</taxon>
        <taxon>Haematococcus</taxon>
    </lineage>
</organism>
<dbReference type="AlphaFoldDB" id="A0A699ZR49"/>
<dbReference type="Proteomes" id="UP000485058">
    <property type="component" value="Unassembled WGS sequence"/>
</dbReference>
<protein>
    <submittedName>
        <fullName evidence="1">Uncharacterized protein</fullName>
    </submittedName>
</protein>
<keyword evidence="2" id="KW-1185">Reference proteome</keyword>
<sequence>MHHSTGCCQQLLHCVHEAGLAPPRCTPIHLCTWLLLVRDNELLPANAAVGRGVHVPVLQGL</sequence>
<gene>
    <name evidence="1" type="ORF">HaLaN_22649</name>
</gene>
<comment type="caution">
    <text evidence="1">The sequence shown here is derived from an EMBL/GenBank/DDBJ whole genome shotgun (WGS) entry which is preliminary data.</text>
</comment>